<dbReference type="OrthoDB" id="19094at2157"/>
<dbReference type="Gene3D" id="1.20.120.1220">
    <property type="match status" value="1"/>
</dbReference>
<evidence type="ECO:0000313" key="9">
    <source>
        <dbReference type="Proteomes" id="UP000028781"/>
    </source>
</evidence>
<dbReference type="PANTHER" id="PTHR36506:SF1">
    <property type="entry name" value="PREFLAGELLIN PEPTIDASE"/>
    <property type="match status" value="1"/>
</dbReference>
<dbReference type="InterPro" id="IPR054964">
    <property type="entry name" value="Arch_preflagellin_pept"/>
</dbReference>
<keyword evidence="5 6" id="KW-0472">Membrane</keyword>
<dbReference type="PANTHER" id="PTHR36506">
    <property type="entry name" value="PREFLAGELLIN PEPTIDASE"/>
    <property type="match status" value="1"/>
</dbReference>
<dbReference type="InterPro" id="IPR052218">
    <property type="entry name" value="Preflagellin_Peptidase"/>
</dbReference>
<feature type="domain" description="Prepilin type IV endopeptidase peptidase" evidence="7">
    <location>
        <begin position="6"/>
        <end position="125"/>
    </location>
</feature>
<evidence type="ECO:0000313" key="8">
    <source>
        <dbReference type="EMBL" id="AIJ05848.1"/>
    </source>
</evidence>
<evidence type="ECO:0000256" key="4">
    <source>
        <dbReference type="ARBA" id="ARBA00022989"/>
    </source>
</evidence>
<dbReference type="Pfam" id="PF01478">
    <property type="entry name" value="Peptidase_A24"/>
    <property type="match status" value="1"/>
</dbReference>
<dbReference type="GO" id="GO:0004190">
    <property type="term" value="F:aspartic-type endopeptidase activity"/>
    <property type="evidence" value="ECO:0007669"/>
    <property type="project" value="InterPro"/>
</dbReference>
<keyword evidence="2" id="KW-1003">Cell membrane</keyword>
<name>A0A076LHB8_9EURY</name>
<proteinExistence type="predicted"/>
<sequence length="235" mass="26682">MINFVIGAIGLLIASIYDLKCREIEDYIWISMAIFGFLYSIYLSLISHNILYVIQSFVGFIVCFFLGFFMFLLGAGGGDGKLLMGIGALIPKYNMPIYTPLGIILNYHPYIPSFPIMVIINAIFFSITLPIIIFLKNIIRGVKPKTKKEFICMFIGEKMKVSEAMKKERLILGNQENLKLLPSAEKDYDFSNFDKNEEIWVTPAIPFVVPIFLSYLLTPIIGDKIIDIFLSIFGL</sequence>
<protein>
    <submittedName>
        <fullName evidence="8">Peptidase A24B, FlaK domain protein</fullName>
    </submittedName>
</protein>
<dbReference type="EMBL" id="CP009149">
    <property type="protein sequence ID" value="AIJ05848.1"/>
    <property type="molecule type" value="Genomic_DNA"/>
</dbReference>
<keyword evidence="9" id="KW-1185">Reference proteome</keyword>
<dbReference type="Gene3D" id="6.10.250.3240">
    <property type="match status" value="1"/>
</dbReference>
<gene>
    <name evidence="8" type="ORF">JH146_1005</name>
</gene>
<dbReference type="NCBIfam" id="NF040695">
    <property type="entry name" value="FlaK_Arch"/>
    <property type="match status" value="1"/>
</dbReference>
<dbReference type="GO" id="GO:0005886">
    <property type="term" value="C:plasma membrane"/>
    <property type="evidence" value="ECO:0007669"/>
    <property type="project" value="UniProtKB-SubCell"/>
</dbReference>
<dbReference type="AlphaFoldDB" id="A0A076LHB8"/>
<evidence type="ECO:0000256" key="6">
    <source>
        <dbReference type="SAM" id="Phobius"/>
    </source>
</evidence>
<evidence type="ECO:0000256" key="3">
    <source>
        <dbReference type="ARBA" id="ARBA00022692"/>
    </source>
</evidence>
<feature type="transmembrane region" description="Helical" evidence="6">
    <location>
        <begin position="28"/>
        <end position="45"/>
    </location>
</feature>
<dbReference type="RefSeq" id="WP_048201992.1">
    <property type="nucleotide sequence ID" value="NZ_CP009149.1"/>
</dbReference>
<dbReference type="STRING" id="1301915.JH146_1005"/>
<evidence type="ECO:0000256" key="1">
    <source>
        <dbReference type="ARBA" id="ARBA00004651"/>
    </source>
</evidence>
<feature type="transmembrane region" description="Helical" evidence="6">
    <location>
        <begin position="114"/>
        <end position="135"/>
    </location>
</feature>
<dbReference type="HOGENOM" id="CLU_1197648_0_0_2"/>
<feature type="transmembrane region" description="Helical" evidence="6">
    <location>
        <begin position="52"/>
        <end position="75"/>
    </location>
</feature>
<keyword evidence="3 6" id="KW-0812">Transmembrane</keyword>
<dbReference type="InterPro" id="IPR000045">
    <property type="entry name" value="Prepilin_IV_endopep_pep"/>
</dbReference>
<organism evidence="8 9">
    <name type="scientific">Methanocaldococcus bathoardescens</name>
    <dbReference type="NCBI Taxonomy" id="1301915"/>
    <lineage>
        <taxon>Archaea</taxon>
        <taxon>Methanobacteriati</taxon>
        <taxon>Methanobacteriota</taxon>
        <taxon>Methanomada group</taxon>
        <taxon>Methanococci</taxon>
        <taxon>Methanococcales</taxon>
        <taxon>Methanocaldococcaceae</taxon>
        <taxon>Methanocaldococcus</taxon>
    </lineage>
</organism>
<keyword evidence="4 6" id="KW-1133">Transmembrane helix</keyword>
<evidence type="ECO:0000259" key="7">
    <source>
        <dbReference type="Pfam" id="PF01478"/>
    </source>
</evidence>
<accession>A0A076LHB8</accession>
<dbReference type="KEGG" id="mjh:JH146_1005"/>
<dbReference type="Proteomes" id="UP000028781">
    <property type="component" value="Chromosome"/>
</dbReference>
<dbReference type="GeneID" id="24891614"/>
<comment type="subcellular location">
    <subcellularLocation>
        <location evidence="1">Cell membrane</location>
        <topology evidence="1">Multi-pass membrane protein</topology>
    </subcellularLocation>
</comment>
<evidence type="ECO:0000256" key="5">
    <source>
        <dbReference type="ARBA" id="ARBA00023136"/>
    </source>
</evidence>
<evidence type="ECO:0000256" key="2">
    <source>
        <dbReference type="ARBA" id="ARBA00022475"/>
    </source>
</evidence>
<reference evidence="8 9" key="1">
    <citation type="journal article" date="2015" name="Int. J. Syst. Evol. Microbiol.">
        <title>M ethanocaldococcus bathoardescens sp. nov., a hyperthermophilic methanogen isolated from a volcanically active deep-sea hydrothermal vent.</title>
        <authorList>
            <person name="Stewart L.C."/>
            <person name="Jung J.H."/>
            <person name="Kim Y.T."/>
            <person name="Kwon S.W."/>
            <person name="Park C.S."/>
            <person name="Holden J.F."/>
        </authorList>
    </citation>
    <scope>NUCLEOTIDE SEQUENCE [LARGE SCALE GENOMIC DNA]</scope>
    <source>
        <strain evidence="8 9">JH146</strain>
    </source>
</reference>